<dbReference type="AlphaFoldDB" id="A0A430AGT7"/>
<dbReference type="Proteomes" id="UP000288669">
    <property type="component" value="Unassembled WGS sequence"/>
</dbReference>
<protein>
    <recommendedName>
        <fullName evidence="4">DUF624 domain-containing protein</fullName>
    </recommendedName>
</protein>
<gene>
    <name evidence="2" type="ORF">CBF30_07530</name>
</gene>
<dbReference type="InterPro" id="IPR006938">
    <property type="entry name" value="DUF624"/>
</dbReference>
<feature type="transmembrane region" description="Helical" evidence="1">
    <location>
        <begin position="141"/>
        <end position="162"/>
    </location>
</feature>
<keyword evidence="1" id="KW-0472">Membrane</keyword>
<feature type="transmembrane region" description="Helical" evidence="1">
    <location>
        <begin position="76"/>
        <end position="97"/>
    </location>
</feature>
<feature type="transmembrane region" description="Helical" evidence="1">
    <location>
        <begin position="20"/>
        <end position="42"/>
    </location>
</feature>
<name>A0A430AGT7_9ENTE</name>
<dbReference type="PROSITE" id="PS51257">
    <property type="entry name" value="PROKAR_LIPOPROTEIN"/>
    <property type="match status" value="1"/>
</dbReference>
<evidence type="ECO:0000256" key="1">
    <source>
        <dbReference type="SAM" id="Phobius"/>
    </source>
</evidence>
<proteinExistence type="predicted"/>
<organism evidence="2 3">
    <name type="scientific">Vagococcus entomophilus</name>
    <dbReference type="NCBI Taxonomy" id="1160095"/>
    <lineage>
        <taxon>Bacteria</taxon>
        <taxon>Bacillati</taxon>
        <taxon>Bacillota</taxon>
        <taxon>Bacilli</taxon>
        <taxon>Lactobacillales</taxon>
        <taxon>Enterococcaceae</taxon>
        <taxon>Vagococcus</taxon>
    </lineage>
</organism>
<comment type="caution">
    <text evidence="2">The sequence shown here is derived from an EMBL/GenBank/DDBJ whole genome shotgun (WGS) entry which is preliminary data.</text>
</comment>
<keyword evidence="1" id="KW-0812">Transmembrane</keyword>
<dbReference type="EMBL" id="NGJZ01000002">
    <property type="protein sequence ID" value="RSU07098.1"/>
    <property type="molecule type" value="Genomic_DNA"/>
</dbReference>
<reference evidence="2 3" key="1">
    <citation type="submission" date="2017-05" db="EMBL/GenBank/DDBJ databases">
        <title>Vagococcus spp. assemblies.</title>
        <authorList>
            <person name="Gulvik C.A."/>
        </authorList>
    </citation>
    <scope>NUCLEOTIDE SEQUENCE [LARGE SCALE GENOMIC DNA]</scope>
    <source>
        <strain evidence="2 3">DSM 24756</strain>
    </source>
</reference>
<evidence type="ECO:0000313" key="2">
    <source>
        <dbReference type="EMBL" id="RSU07098.1"/>
    </source>
</evidence>
<keyword evidence="1" id="KW-1133">Transmembrane helix</keyword>
<accession>A0A430AGT7</accession>
<keyword evidence="3" id="KW-1185">Reference proteome</keyword>
<feature type="transmembrane region" description="Helical" evidence="1">
    <location>
        <begin position="103"/>
        <end position="129"/>
    </location>
</feature>
<dbReference type="OrthoDB" id="9814991at2"/>
<feature type="transmembrane region" description="Helical" evidence="1">
    <location>
        <begin position="168"/>
        <end position="192"/>
    </location>
</feature>
<dbReference type="Pfam" id="PF04854">
    <property type="entry name" value="DUF624"/>
    <property type="match status" value="1"/>
</dbReference>
<evidence type="ECO:0008006" key="4">
    <source>
        <dbReference type="Google" id="ProtNLM"/>
    </source>
</evidence>
<dbReference type="RefSeq" id="WP_126824589.1">
    <property type="nucleotide sequence ID" value="NZ_JBHLWU010000002.1"/>
</dbReference>
<evidence type="ECO:0000313" key="3">
    <source>
        <dbReference type="Proteomes" id="UP000288669"/>
    </source>
</evidence>
<sequence length="205" mass="23246">MRSFLSIDSLFYKTSAKVVQLLILNFLFLLGCVPLVTIGASLSATFSACMKMIESDDLRVTTNYFKAFRQSFKQATVVWIGSLFVLGILWIDILYLVQKKALLSWPMIGIGIVGFLLLVILQYSFALIARYQNSLGKVLPLAFQLFFAHPFLGILLLTVWFVPVVLSILSPILLVFSMYLACFISFSFEFFLQSYVLLSVLKKFE</sequence>